<dbReference type="PROSITE" id="PS00062">
    <property type="entry name" value="ALDOKETO_REDUCTASE_2"/>
    <property type="match status" value="1"/>
</dbReference>
<evidence type="ECO:0000256" key="1">
    <source>
        <dbReference type="ARBA" id="ARBA00007905"/>
    </source>
</evidence>
<dbReference type="Pfam" id="PF00248">
    <property type="entry name" value="Aldo_ket_red"/>
    <property type="match status" value="1"/>
</dbReference>
<protein>
    <recommendedName>
        <fullName evidence="4">NADP-dependent oxidoreductase domain-containing protein</fullName>
    </recommendedName>
</protein>
<feature type="domain" description="NADP-dependent oxidoreductase" evidence="4">
    <location>
        <begin position="3"/>
        <end position="153"/>
    </location>
</feature>
<dbReference type="Proteomes" id="UP000030023">
    <property type="component" value="Unassembled WGS sequence"/>
</dbReference>
<dbReference type="Gene3D" id="3.20.20.100">
    <property type="entry name" value="NADP-dependent oxidoreductase domain"/>
    <property type="match status" value="1"/>
</dbReference>
<dbReference type="EMBL" id="AXCV01000212">
    <property type="protein sequence ID" value="KGO31785.1"/>
    <property type="molecule type" value="Genomic_DNA"/>
</dbReference>
<dbReference type="InterPro" id="IPR018170">
    <property type="entry name" value="Aldo/ket_reductase_CS"/>
</dbReference>
<comment type="caution">
    <text evidence="5">The sequence shown here is derived from an EMBL/GenBank/DDBJ whole genome shotgun (WGS) entry which is preliminary data.</text>
</comment>
<evidence type="ECO:0000256" key="3">
    <source>
        <dbReference type="ARBA" id="ARBA00023002"/>
    </source>
</evidence>
<evidence type="ECO:0000313" key="6">
    <source>
        <dbReference type="Proteomes" id="UP000030023"/>
    </source>
</evidence>
<dbReference type="CDD" id="cd19071">
    <property type="entry name" value="AKR_AKR1-5-like"/>
    <property type="match status" value="1"/>
</dbReference>
<dbReference type="PANTHER" id="PTHR43827:SF3">
    <property type="entry name" value="NADP-DEPENDENT OXIDOREDUCTASE DOMAIN-CONTAINING PROTEIN"/>
    <property type="match status" value="1"/>
</dbReference>
<evidence type="ECO:0000259" key="4">
    <source>
        <dbReference type="Pfam" id="PF00248"/>
    </source>
</evidence>
<dbReference type="InterPro" id="IPR020471">
    <property type="entry name" value="AKR"/>
</dbReference>
<reference evidence="5 6" key="1">
    <citation type="journal article" date="2014" name="Antonie Van Leeuwenhoek">
        <title>Oenococcus alcoholitolerans sp. nov., a lactic acid bacteria isolated from cachaca and ethanol fermentation processes.</title>
        <authorList>
            <person name="Badotti F."/>
            <person name="Moreira A.P."/>
            <person name="Tonon L.A."/>
            <person name="de Lucena B.T."/>
            <person name="Gomes Fde C."/>
            <person name="Kruger R."/>
            <person name="Thompson C.C."/>
            <person name="de Morais M.A.Jr."/>
            <person name="Rosa C.A."/>
            <person name="Thompson F.L."/>
        </authorList>
    </citation>
    <scope>NUCLEOTIDE SEQUENCE [LARGE SCALE GENOMIC DNA]</scope>
    <source>
        <strain evidence="5 6">UFRJ-M7.2.18</strain>
    </source>
</reference>
<dbReference type="PRINTS" id="PR00069">
    <property type="entry name" value="ALDKETRDTASE"/>
</dbReference>
<dbReference type="SUPFAM" id="SSF51430">
    <property type="entry name" value="NAD(P)-linked oxidoreductase"/>
    <property type="match status" value="1"/>
</dbReference>
<name>A0ABR4XR86_9LACO</name>
<comment type="similarity">
    <text evidence="1">Belongs to the aldo/keto reductase family.</text>
</comment>
<gene>
    <name evidence="5" type="ORF">Q757_05080</name>
</gene>
<accession>A0ABR4XR86</accession>
<keyword evidence="2" id="KW-0521">NADP</keyword>
<proteinExistence type="inferred from homology"/>
<dbReference type="InterPro" id="IPR023210">
    <property type="entry name" value="NADP_OxRdtase_dom"/>
</dbReference>
<sequence length="188" mass="21783">MVHWPVDGRYLDTWKALEKLYRDGRIRAIGVSNFDKERLERVLDRAEIVPTVDQLEFNPIDQEKDIRPLLNLAGIQLEAWSPLGGGSSLNDPVIGKIADKYGKTSAQVILRWNYQQGIVTIPKSTHKERIIENSQIDDFKLDNGDIDAINELDQEKRSLWYDDFFWHNPNGQKDSIDKWDDSEKFANN</sequence>
<evidence type="ECO:0000256" key="2">
    <source>
        <dbReference type="ARBA" id="ARBA00022857"/>
    </source>
</evidence>
<dbReference type="PROSITE" id="PS00063">
    <property type="entry name" value="ALDOKETO_REDUCTASE_3"/>
    <property type="match status" value="1"/>
</dbReference>
<dbReference type="PANTHER" id="PTHR43827">
    <property type="entry name" value="2,5-DIKETO-D-GLUCONIC ACID REDUCTASE"/>
    <property type="match status" value="1"/>
</dbReference>
<organism evidence="5 6">
    <name type="scientific">Oenococcus alcoholitolerans</name>
    <dbReference type="NCBI Taxonomy" id="931074"/>
    <lineage>
        <taxon>Bacteria</taxon>
        <taxon>Bacillati</taxon>
        <taxon>Bacillota</taxon>
        <taxon>Bacilli</taxon>
        <taxon>Lactobacillales</taxon>
        <taxon>Lactobacillaceae</taxon>
        <taxon>Oenococcus</taxon>
    </lineage>
</organism>
<dbReference type="InterPro" id="IPR036812">
    <property type="entry name" value="NAD(P)_OxRdtase_dom_sf"/>
</dbReference>
<evidence type="ECO:0000313" key="5">
    <source>
        <dbReference type="EMBL" id="KGO31785.1"/>
    </source>
</evidence>
<keyword evidence="3" id="KW-0560">Oxidoreductase</keyword>
<keyword evidence="6" id="KW-1185">Reference proteome</keyword>